<dbReference type="UniPathway" id="UPA00664"/>
<name>A0A5M3XAG6_9ACTN</name>
<feature type="transmembrane region" description="Helical" evidence="7">
    <location>
        <begin position="248"/>
        <end position="266"/>
    </location>
</feature>
<dbReference type="GO" id="GO:0042158">
    <property type="term" value="P:lipoprotein biosynthetic process"/>
    <property type="evidence" value="ECO:0007669"/>
    <property type="project" value="UniProtKB-UniRule"/>
</dbReference>
<dbReference type="Proteomes" id="UP000377595">
    <property type="component" value="Unassembled WGS sequence"/>
</dbReference>
<comment type="subcellular location">
    <subcellularLocation>
        <location evidence="7">Cell membrane</location>
        <topology evidence="7">Multi-pass membrane protein</topology>
    </subcellularLocation>
</comment>
<evidence type="ECO:0000256" key="7">
    <source>
        <dbReference type="HAMAP-Rule" id="MF_01147"/>
    </source>
</evidence>
<sequence>MSLAVIPSPSEGVWYLGPVPIRGYTICILLGVVVAVAIAERRWRDRGGAPGTMMELATWGVPFGIVGARLYHVITDWQLYFGPDAPNRPIDTILIWSGSGPGWRGLGVWGAIALGGVGVWIACRRRGIALTAVADTVAPAVAIGQAIGRWCNYFNQELFGGPTDLPWGLEIDPGRPGTVPGITTYHPTFLYESLWSLALALALIWAGRHFTLRHGRLFALYVAGYTAGRFWIEGLRVDPVNEILGMRLNQWTSVALFLGALAYFYLIRNKTSEEPLGTDRALAQARGNAG</sequence>
<keyword evidence="3 7" id="KW-0808">Transferase</keyword>
<dbReference type="PANTHER" id="PTHR30589:SF0">
    <property type="entry name" value="PHOSPHATIDYLGLYCEROL--PROLIPOPROTEIN DIACYLGLYCERYL TRANSFERASE"/>
    <property type="match status" value="1"/>
</dbReference>
<dbReference type="HAMAP" id="MF_01147">
    <property type="entry name" value="Lgt"/>
    <property type="match status" value="1"/>
</dbReference>
<keyword evidence="9" id="KW-1185">Reference proteome</keyword>
<evidence type="ECO:0000313" key="9">
    <source>
        <dbReference type="Proteomes" id="UP000377595"/>
    </source>
</evidence>
<reference evidence="8 9" key="1">
    <citation type="submission" date="2019-10" db="EMBL/GenBank/DDBJ databases">
        <title>Whole genome shotgun sequence of Acrocarpospora pleiomorpha NBRC 16267.</title>
        <authorList>
            <person name="Ichikawa N."/>
            <person name="Kimura A."/>
            <person name="Kitahashi Y."/>
            <person name="Komaki H."/>
            <person name="Oguchi A."/>
        </authorList>
    </citation>
    <scope>NUCLEOTIDE SEQUENCE [LARGE SCALE GENOMIC DNA]</scope>
    <source>
        <strain evidence="8 9">NBRC 16267</strain>
    </source>
</reference>
<dbReference type="AlphaFoldDB" id="A0A5M3XAG6"/>
<accession>A0A5M3XAG6</accession>
<dbReference type="GO" id="GO:0005886">
    <property type="term" value="C:plasma membrane"/>
    <property type="evidence" value="ECO:0007669"/>
    <property type="project" value="UniProtKB-SubCell"/>
</dbReference>
<keyword evidence="6 7" id="KW-0472">Membrane</keyword>
<dbReference type="Pfam" id="PF01790">
    <property type="entry name" value="LGT"/>
    <property type="match status" value="1"/>
</dbReference>
<evidence type="ECO:0000256" key="5">
    <source>
        <dbReference type="ARBA" id="ARBA00022989"/>
    </source>
</evidence>
<evidence type="ECO:0000256" key="3">
    <source>
        <dbReference type="ARBA" id="ARBA00022679"/>
    </source>
</evidence>
<organism evidence="8 9">
    <name type="scientific">Acrocarpospora pleiomorpha</name>
    <dbReference type="NCBI Taxonomy" id="90975"/>
    <lineage>
        <taxon>Bacteria</taxon>
        <taxon>Bacillati</taxon>
        <taxon>Actinomycetota</taxon>
        <taxon>Actinomycetes</taxon>
        <taxon>Streptosporangiales</taxon>
        <taxon>Streptosporangiaceae</taxon>
        <taxon>Acrocarpospora</taxon>
    </lineage>
</organism>
<feature type="transmembrane region" description="Helical" evidence="7">
    <location>
        <begin position="218"/>
        <end position="236"/>
    </location>
</feature>
<dbReference type="PANTHER" id="PTHR30589">
    <property type="entry name" value="PROLIPOPROTEIN DIACYLGLYCERYL TRANSFERASE"/>
    <property type="match status" value="1"/>
</dbReference>
<keyword evidence="8" id="KW-0449">Lipoprotein</keyword>
<comment type="function">
    <text evidence="7">Catalyzes the transfer of the diacylglyceryl group from phosphatidylglycerol to the sulfhydryl group of the N-terminal cysteine of a prolipoprotein, the first step in the formation of mature lipoproteins.</text>
</comment>
<dbReference type="GO" id="GO:0008961">
    <property type="term" value="F:phosphatidylglycerol-prolipoprotein diacylglyceryl transferase activity"/>
    <property type="evidence" value="ECO:0007669"/>
    <property type="project" value="UniProtKB-UniRule"/>
</dbReference>
<dbReference type="EMBL" id="BLAF01000004">
    <property type="protein sequence ID" value="GES17189.1"/>
    <property type="molecule type" value="Genomic_DNA"/>
</dbReference>
<keyword evidence="4 7" id="KW-0812">Transmembrane</keyword>
<dbReference type="EC" id="2.5.1.145" evidence="7"/>
<evidence type="ECO:0000256" key="2">
    <source>
        <dbReference type="ARBA" id="ARBA00022475"/>
    </source>
</evidence>
<feature type="transmembrane region" description="Helical" evidence="7">
    <location>
        <begin position="189"/>
        <end position="206"/>
    </location>
</feature>
<feature type="transmembrane region" description="Helical" evidence="7">
    <location>
        <begin position="106"/>
        <end position="123"/>
    </location>
</feature>
<evidence type="ECO:0000256" key="6">
    <source>
        <dbReference type="ARBA" id="ARBA00023136"/>
    </source>
</evidence>
<comment type="similarity">
    <text evidence="1 7">Belongs to the Lgt family.</text>
</comment>
<feature type="transmembrane region" description="Helical" evidence="7">
    <location>
        <begin position="20"/>
        <end position="39"/>
    </location>
</feature>
<dbReference type="OrthoDB" id="871140at2"/>
<dbReference type="RefSeq" id="WP_155342389.1">
    <property type="nucleotide sequence ID" value="NZ_BAAAHM010000001.1"/>
</dbReference>
<comment type="catalytic activity">
    <reaction evidence="7">
        <text>L-cysteinyl-[prolipoprotein] + a 1,2-diacyl-sn-glycero-3-phospho-(1'-sn-glycerol) = an S-1,2-diacyl-sn-glyceryl-L-cysteinyl-[prolipoprotein] + sn-glycerol 1-phosphate + H(+)</text>
        <dbReference type="Rhea" id="RHEA:56712"/>
        <dbReference type="Rhea" id="RHEA-COMP:14679"/>
        <dbReference type="Rhea" id="RHEA-COMP:14680"/>
        <dbReference type="ChEBI" id="CHEBI:15378"/>
        <dbReference type="ChEBI" id="CHEBI:29950"/>
        <dbReference type="ChEBI" id="CHEBI:57685"/>
        <dbReference type="ChEBI" id="CHEBI:64716"/>
        <dbReference type="ChEBI" id="CHEBI:140658"/>
        <dbReference type="EC" id="2.5.1.145"/>
    </reaction>
</comment>
<feature type="binding site" evidence="7">
    <location>
        <position position="149"/>
    </location>
    <ligand>
        <name>a 1,2-diacyl-sn-glycero-3-phospho-(1'-sn-glycerol)</name>
        <dbReference type="ChEBI" id="CHEBI:64716"/>
    </ligand>
</feature>
<evidence type="ECO:0000256" key="4">
    <source>
        <dbReference type="ARBA" id="ARBA00022692"/>
    </source>
</evidence>
<comment type="pathway">
    <text evidence="7">Protein modification; lipoprotein biosynthesis (diacylglyceryl transfer).</text>
</comment>
<keyword evidence="2 7" id="KW-1003">Cell membrane</keyword>
<evidence type="ECO:0000313" key="8">
    <source>
        <dbReference type="EMBL" id="GES17189.1"/>
    </source>
</evidence>
<evidence type="ECO:0000256" key="1">
    <source>
        <dbReference type="ARBA" id="ARBA00007150"/>
    </source>
</evidence>
<gene>
    <name evidence="8" type="primary">lgt1_1</name>
    <name evidence="7" type="synonym">lgt</name>
    <name evidence="8" type="ORF">Aple_000840</name>
</gene>
<dbReference type="NCBIfam" id="TIGR00544">
    <property type="entry name" value="lgt"/>
    <property type="match status" value="1"/>
</dbReference>
<feature type="transmembrane region" description="Helical" evidence="7">
    <location>
        <begin position="128"/>
        <end position="148"/>
    </location>
</feature>
<feature type="transmembrane region" description="Helical" evidence="7">
    <location>
        <begin position="51"/>
        <end position="71"/>
    </location>
</feature>
<protein>
    <recommendedName>
        <fullName evidence="7">Phosphatidylglycerol--prolipoprotein diacylglyceryl transferase</fullName>
        <ecNumber evidence="7">2.5.1.145</ecNumber>
    </recommendedName>
</protein>
<proteinExistence type="inferred from homology"/>
<dbReference type="InterPro" id="IPR001640">
    <property type="entry name" value="Lgt"/>
</dbReference>
<comment type="caution">
    <text evidence="8">The sequence shown here is derived from an EMBL/GenBank/DDBJ whole genome shotgun (WGS) entry which is preliminary data.</text>
</comment>
<keyword evidence="5 7" id="KW-1133">Transmembrane helix</keyword>